<accession>A0A9X1ZX88</accession>
<keyword evidence="3" id="KW-1185">Reference proteome</keyword>
<protein>
    <submittedName>
        <fullName evidence="2">Type III secretion system effector protein</fullName>
    </submittedName>
</protein>
<organism evidence="2 3">
    <name type="scientific">Zunongwangia pacifica</name>
    <dbReference type="NCBI Taxonomy" id="2911062"/>
    <lineage>
        <taxon>Bacteria</taxon>
        <taxon>Pseudomonadati</taxon>
        <taxon>Bacteroidota</taxon>
        <taxon>Flavobacteriia</taxon>
        <taxon>Flavobacteriales</taxon>
        <taxon>Flavobacteriaceae</taxon>
        <taxon>Zunongwangia</taxon>
    </lineage>
</organism>
<reference evidence="2" key="1">
    <citation type="submission" date="2022-01" db="EMBL/GenBank/DDBJ databases">
        <title>Genome sequencing of Zunongwangia sp. M21534 genome.</title>
        <authorList>
            <person name="Chen Y."/>
            <person name="Dong C."/>
            <person name="Shao Z."/>
        </authorList>
    </citation>
    <scope>NUCLEOTIDE SEQUENCE</scope>
    <source>
        <strain evidence="2">MCCC M21534</strain>
    </source>
</reference>
<evidence type="ECO:0000313" key="3">
    <source>
        <dbReference type="Proteomes" id="UP001139521"/>
    </source>
</evidence>
<dbReference type="Gene3D" id="2.180.10.10">
    <property type="entry name" value="RHS repeat-associated core"/>
    <property type="match status" value="1"/>
</dbReference>
<proteinExistence type="predicted"/>
<gene>
    <name evidence="2" type="ORF">L1967_21320</name>
</gene>
<comment type="caution">
    <text evidence="2">The sequence shown here is derived from an EMBL/GenBank/DDBJ whole genome shotgun (WGS) entry which is preliminary data.</text>
</comment>
<dbReference type="AlphaFoldDB" id="A0A9X1ZX88"/>
<dbReference type="InterPro" id="IPR028208">
    <property type="entry name" value="Effector_pro_NleD-like"/>
</dbReference>
<evidence type="ECO:0000313" key="2">
    <source>
        <dbReference type="EMBL" id="MCL6220840.1"/>
    </source>
</evidence>
<sequence length="301" mass="33359">MVNGVENNYQKFQGQEEEKELGKNTYAFQWRDYDPAIARFNKIDRFAEKYVSHSPYVFTKNNPIMYQEIAGDSLWIEHKGNKILYEDGNLMNADGTAYTGKGVKVKKDGSIKLKGFLKKATNALNTLSSKDAGNSIVDELQSSTDNYSIVSSSSGNSYDPNTNTISFDTSSKNGGLNQDGNTRRPTFVGLGHELAHGVDDDRGTLNMRVDASFGFRNAEKFSTHMENQIRAEHGISLRTHYGQDANGNWQGSLLLGNGRTPESRYYPGYHYGGINSRITLPSAGPVLIINPIVIPTINKLP</sequence>
<dbReference type="NCBIfam" id="TIGR03696">
    <property type="entry name" value="Rhs_assc_core"/>
    <property type="match status" value="1"/>
</dbReference>
<dbReference type="InterPro" id="IPR022385">
    <property type="entry name" value="Rhs_assc_core"/>
</dbReference>
<evidence type="ECO:0000256" key="1">
    <source>
        <dbReference type="SAM" id="MobiDB-lite"/>
    </source>
</evidence>
<dbReference type="Proteomes" id="UP001139521">
    <property type="component" value="Unassembled WGS sequence"/>
</dbReference>
<dbReference type="EMBL" id="JAKHSK010000059">
    <property type="protein sequence ID" value="MCL6220840.1"/>
    <property type="molecule type" value="Genomic_DNA"/>
</dbReference>
<feature type="region of interest" description="Disordered" evidence="1">
    <location>
        <begin position="160"/>
        <end position="184"/>
    </location>
</feature>
<dbReference type="Pfam" id="PF14891">
    <property type="entry name" value="Peptidase_M91"/>
    <property type="match status" value="1"/>
</dbReference>
<name>A0A9X1ZX88_9FLAO</name>